<dbReference type="Pfam" id="PF13847">
    <property type="entry name" value="Methyltransf_31"/>
    <property type="match status" value="1"/>
</dbReference>
<protein>
    <submittedName>
        <fullName evidence="2">Class I SAM-dependent methyltransferase</fullName>
    </submittedName>
</protein>
<dbReference type="AlphaFoldDB" id="A0A5P3XAG2"/>
<feature type="domain" description="Methyltransferase" evidence="1">
    <location>
        <begin position="42"/>
        <end position="160"/>
    </location>
</feature>
<dbReference type="PANTHER" id="PTHR43861">
    <property type="entry name" value="TRANS-ACONITATE 2-METHYLTRANSFERASE-RELATED"/>
    <property type="match status" value="1"/>
</dbReference>
<evidence type="ECO:0000259" key="1">
    <source>
        <dbReference type="Pfam" id="PF13847"/>
    </source>
</evidence>
<dbReference type="GO" id="GO:0008168">
    <property type="term" value="F:methyltransferase activity"/>
    <property type="evidence" value="ECO:0007669"/>
    <property type="project" value="UniProtKB-KW"/>
</dbReference>
<dbReference type="InterPro" id="IPR025714">
    <property type="entry name" value="Methyltranfer_dom"/>
</dbReference>
<dbReference type="RefSeq" id="WP_150885719.1">
    <property type="nucleotide sequence ID" value="NZ_CP032452.1"/>
</dbReference>
<dbReference type="GO" id="GO:0032259">
    <property type="term" value="P:methylation"/>
    <property type="evidence" value="ECO:0007669"/>
    <property type="project" value="UniProtKB-KW"/>
</dbReference>
<dbReference type="InterPro" id="IPR029063">
    <property type="entry name" value="SAM-dependent_MTases_sf"/>
</dbReference>
<sequence length="226" mass="26074">MKKYYLAYDERYKKAHSEGILWFSKNPTPDLLKWIEYYNIAKQDEICEVGCGEGRDALYLGIKGYKVKGIDASESAINKCKDLANKNLENIEFEVEEIINLESSEITKYKWIYAVGVLHMLIDDNDRNLFLKSIYNMLDRGGHALLVNMGNGEVEMKTDTSKAFEIQERNNNSEGKKVMVASTSYRSINWENHIKELEDAGFFIEKTINAQNNEYGNCMVVYLKKS</sequence>
<reference evidence="2 3" key="1">
    <citation type="submission" date="2018-09" db="EMBL/GenBank/DDBJ databases">
        <title>A clostridial neurotoxin that targets Anopheles mosquitoes.</title>
        <authorList>
            <person name="Contreras E."/>
            <person name="Masuyer G."/>
            <person name="Qureshi N."/>
            <person name="Chawla S."/>
            <person name="Lim H.L."/>
            <person name="Chen J."/>
            <person name="Stenmark P."/>
            <person name="Gill S."/>
        </authorList>
    </citation>
    <scope>NUCLEOTIDE SEQUENCE [LARGE SCALE GENOMIC DNA]</scope>
    <source>
        <strain evidence="2 3">Cbm</strain>
    </source>
</reference>
<dbReference type="Proteomes" id="UP000326961">
    <property type="component" value="Chromosome"/>
</dbReference>
<gene>
    <name evidence="2" type="ORF">D4A35_02620</name>
</gene>
<keyword evidence="2" id="KW-0489">Methyltransferase</keyword>
<name>A0A5P3XAG2_PARBF</name>
<evidence type="ECO:0000313" key="3">
    <source>
        <dbReference type="Proteomes" id="UP000326961"/>
    </source>
</evidence>
<organism evidence="2 3">
    <name type="scientific">Paraclostridium bifermentans</name>
    <name type="common">Clostridium bifermentans</name>
    <dbReference type="NCBI Taxonomy" id="1490"/>
    <lineage>
        <taxon>Bacteria</taxon>
        <taxon>Bacillati</taxon>
        <taxon>Bacillota</taxon>
        <taxon>Clostridia</taxon>
        <taxon>Peptostreptococcales</taxon>
        <taxon>Peptostreptococcaceae</taxon>
        <taxon>Paraclostridium</taxon>
    </lineage>
</organism>
<dbReference type="CDD" id="cd02440">
    <property type="entry name" value="AdoMet_MTases"/>
    <property type="match status" value="1"/>
</dbReference>
<accession>A0A5P3XAG2</accession>
<dbReference type="SUPFAM" id="SSF53335">
    <property type="entry name" value="S-adenosyl-L-methionine-dependent methyltransferases"/>
    <property type="match status" value="1"/>
</dbReference>
<proteinExistence type="predicted"/>
<evidence type="ECO:0000313" key="2">
    <source>
        <dbReference type="EMBL" id="QEZ67879.1"/>
    </source>
</evidence>
<dbReference type="Gene3D" id="3.40.50.150">
    <property type="entry name" value="Vaccinia Virus protein VP39"/>
    <property type="match status" value="1"/>
</dbReference>
<keyword evidence="2" id="KW-0808">Transferase</keyword>
<dbReference type="EMBL" id="CP032452">
    <property type="protein sequence ID" value="QEZ67879.1"/>
    <property type="molecule type" value="Genomic_DNA"/>
</dbReference>